<evidence type="ECO:0000256" key="2">
    <source>
        <dbReference type="ARBA" id="ARBA00022679"/>
    </source>
</evidence>
<keyword evidence="5 6" id="KW-0961">Cell wall biogenesis/degradation</keyword>
<keyword evidence="11" id="KW-1185">Reference proteome</keyword>
<dbReference type="PANTHER" id="PTHR30582">
    <property type="entry name" value="L,D-TRANSPEPTIDASE"/>
    <property type="match status" value="1"/>
</dbReference>
<feature type="active site" description="Nucleophile" evidence="6">
    <location>
        <position position="295"/>
    </location>
</feature>
<dbReference type="InterPro" id="IPR036365">
    <property type="entry name" value="PGBD-like_sf"/>
</dbReference>
<name>A0A542E366_9MICO</name>
<dbReference type="Gene3D" id="2.40.440.10">
    <property type="entry name" value="L,D-transpeptidase catalytic domain-like"/>
    <property type="match status" value="1"/>
</dbReference>
<dbReference type="InterPro" id="IPR050979">
    <property type="entry name" value="LD-transpeptidase"/>
</dbReference>
<evidence type="ECO:0000256" key="8">
    <source>
        <dbReference type="SAM" id="SignalP"/>
    </source>
</evidence>
<dbReference type="GO" id="GO:0008360">
    <property type="term" value="P:regulation of cell shape"/>
    <property type="evidence" value="ECO:0007669"/>
    <property type="project" value="UniProtKB-UniRule"/>
</dbReference>
<evidence type="ECO:0000256" key="7">
    <source>
        <dbReference type="SAM" id="MobiDB-lite"/>
    </source>
</evidence>
<evidence type="ECO:0000256" key="5">
    <source>
        <dbReference type="ARBA" id="ARBA00023316"/>
    </source>
</evidence>
<dbReference type="GO" id="GO:0018104">
    <property type="term" value="P:peptidoglycan-protein cross-linking"/>
    <property type="evidence" value="ECO:0007669"/>
    <property type="project" value="TreeGrafter"/>
</dbReference>
<keyword evidence="8" id="KW-0732">Signal</keyword>
<dbReference type="OrthoDB" id="8887048at2"/>
<feature type="active site" description="Proton donor/acceptor" evidence="6">
    <location>
        <position position="278"/>
    </location>
</feature>
<comment type="caution">
    <text evidence="10">The sequence shown here is derived from an EMBL/GenBank/DDBJ whole genome shotgun (WGS) entry which is preliminary data.</text>
</comment>
<evidence type="ECO:0000259" key="9">
    <source>
        <dbReference type="PROSITE" id="PS52029"/>
    </source>
</evidence>
<dbReference type="Pfam" id="PF01471">
    <property type="entry name" value="PG_binding_1"/>
    <property type="match status" value="1"/>
</dbReference>
<dbReference type="SUPFAM" id="SSF47090">
    <property type="entry name" value="PGBD-like"/>
    <property type="match status" value="1"/>
</dbReference>
<feature type="domain" description="L,D-TPase catalytic" evidence="9">
    <location>
        <begin position="208"/>
        <end position="320"/>
    </location>
</feature>
<feature type="signal peptide" evidence="8">
    <location>
        <begin position="1"/>
        <end position="35"/>
    </location>
</feature>
<protein>
    <submittedName>
        <fullName evidence="10">L,D-transpeptidase-like protein</fullName>
    </submittedName>
</protein>
<dbReference type="InterPro" id="IPR002477">
    <property type="entry name" value="Peptidoglycan-bd-like"/>
</dbReference>
<dbReference type="AlphaFoldDB" id="A0A542E366"/>
<dbReference type="UniPathway" id="UPA00219"/>
<dbReference type="InterPro" id="IPR038063">
    <property type="entry name" value="Transpep_catalytic_dom"/>
</dbReference>
<sequence length="320" mass="33108">MPQPPTPTLTQRRRTPSIALRAGGLVAALTAGALALGACGPAGGSTAAPAGPGTASATVVTTPTPAATAVAPAATPPATTAAPAPSSPATPASTPTPKPTPTLVAGPAIYRTGSTGSTVREVQARLKQLAWYSGDVTDTYGERTTASVRGFQAKRGFPVTGEVDRRTLDKLQAMTRPPTADELANRVPVVTAAAPSTAGLDARCLTGRVLCISKASRSLTWVVDGKALQRFDVRFGSENHPTREGDFTVYRKNRTWTSTLYGSSMPFSMFFSGGEAVHYSSDFAARGYAGASHGCVNVRDYAGLARLFDQVQLGDRVVVS</sequence>
<evidence type="ECO:0000256" key="4">
    <source>
        <dbReference type="ARBA" id="ARBA00022984"/>
    </source>
</evidence>
<dbReference type="InterPro" id="IPR005490">
    <property type="entry name" value="LD_TPept_cat_dom"/>
</dbReference>
<dbReference type="RefSeq" id="WP_141849088.1">
    <property type="nucleotide sequence ID" value="NZ_BAAAPR010000007.1"/>
</dbReference>
<keyword evidence="4 6" id="KW-0573">Peptidoglycan synthesis</keyword>
<dbReference type="Gene3D" id="1.10.101.10">
    <property type="entry name" value="PGBD-like superfamily/PGBD"/>
    <property type="match status" value="1"/>
</dbReference>
<evidence type="ECO:0000256" key="6">
    <source>
        <dbReference type="PROSITE-ProRule" id="PRU01373"/>
    </source>
</evidence>
<feature type="region of interest" description="Disordered" evidence="7">
    <location>
        <begin position="68"/>
        <end position="107"/>
    </location>
</feature>
<proteinExistence type="predicted"/>
<evidence type="ECO:0000313" key="11">
    <source>
        <dbReference type="Proteomes" id="UP000317893"/>
    </source>
</evidence>
<organism evidence="10 11">
    <name type="scientific">Lapillicoccus jejuensis</name>
    <dbReference type="NCBI Taxonomy" id="402171"/>
    <lineage>
        <taxon>Bacteria</taxon>
        <taxon>Bacillati</taxon>
        <taxon>Actinomycetota</taxon>
        <taxon>Actinomycetes</taxon>
        <taxon>Micrococcales</taxon>
        <taxon>Intrasporangiaceae</taxon>
        <taxon>Lapillicoccus</taxon>
    </lineage>
</organism>
<dbReference type="GO" id="GO:0071972">
    <property type="term" value="F:peptidoglycan L,D-transpeptidase activity"/>
    <property type="evidence" value="ECO:0007669"/>
    <property type="project" value="TreeGrafter"/>
</dbReference>
<reference evidence="10 11" key="1">
    <citation type="submission" date="2019-06" db="EMBL/GenBank/DDBJ databases">
        <title>Sequencing the genomes of 1000 actinobacteria strains.</title>
        <authorList>
            <person name="Klenk H.-P."/>
        </authorList>
    </citation>
    <scope>NUCLEOTIDE SEQUENCE [LARGE SCALE GENOMIC DNA]</scope>
    <source>
        <strain evidence="10 11">DSM 18607</strain>
    </source>
</reference>
<dbReference type="GO" id="GO:0005576">
    <property type="term" value="C:extracellular region"/>
    <property type="evidence" value="ECO:0007669"/>
    <property type="project" value="TreeGrafter"/>
</dbReference>
<keyword evidence="3 6" id="KW-0133">Cell shape</keyword>
<dbReference type="GO" id="GO:0016740">
    <property type="term" value="F:transferase activity"/>
    <property type="evidence" value="ECO:0007669"/>
    <property type="project" value="UniProtKB-KW"/>
</dbReference>
<dbReference type="Pfam" id="PF03734">
    <property type="entry name" value="YkuD"/>
    <property type="match status" value="1"/>
</dbReference>
<gene>
    <name evidence="10" type="ORF">FB458_2883</name>
</gene>
<dbReference type="CDD" id="cd16913">
    <property type="entry name" value="YkuD_like"/>
    <property type="match status" value="1"/>
</dbReference>
<comment type="pathway">
    <text evidence="1 6">Cell wall biogenesis; peptidoglycan biosynthesis.</text>
</comment>
<keyword evidence="2" id="KW-0808">Transferase</keyword>
<dbReference type="SUPFAM" id="SSF141523">
    <property type="entry name" value="L,D-transpeptidase catalytic domain-like"/>
    <property type="match status" value="1"/>
</dbReference>
<dbReference type="GO" id="GO:0071555">
    <property type="term" value="P:cell wall organization"/>
    <property type="evidence" value="ECO:0007669"/>
    <property type="project" value="UniProtKB-UniRule"/>
</dbReference>
<dbReference type="PROSITE" id="PS52029">
    <property type="entry name" value="LD_TPASE"/>
    <property type="match status" value="1"/>
</dbReference>
<dbReference type="EMBL" id="VFMN01000001">
    <property type="protein sequence ID" value="TQJ09767.1"/>
    <property type="molecule type" value="Genomic_DNA"/>
</dbReference>
<evidence type="ECO:0000256" key="3">
    <source>
        <dbReference type="ARBA" id="ARBA00022960"/>
    </source>
</evidence>
<feature type="compositionally biased region" description="Low complexity" evidence="7">
    <location>
        <begin position="68"/>
        <end position="93"/>
    </location>
</feature>
<dbReference type="Proteomes" id="UP000317893">
    <property type="component" value="Unassembled WGS sequence"/>
</dbReference>
<accession>A0A542E366</accession>
<dbReference type="PANTHER" id="PTHR30582:SF33">
    <property type="entry name" value="EXPORTED PROTEIN"/>
    <property type="match status" value="1"/>
</dbReference>
<evidence type="ECO:0000256" key="1">
    <source>
        <dbReference type="ARBA" id="ARBA00004752"/>
    </source>
</evidence>
<dbReference type="InterPro" id="IPR036366">
    <property type="entry name" value="PGBDSf"/>
</dbReference>
<evidence type="ECO:0000313" key="10">
    <source>
        <dbReference type="EMBL" id="TQJ09767.1"/>
    </source>
</evidence>
<feature type="chain" id="PRO_5038852612" evidence="8">
    <location>
        <begin position="36"/>
        <end position="320"/>
    </location>
</feature>